<evidence type="ECO:0000256" key="1">
    <source>
        <dbReference type="SAM" id="MobiDB-lite"/>
    </source>
</evidence>
<evidence type="ECO:0000313" key="3">
    <source>
        <dbReference type="Proteomes" id="UP000834106"/>
    </source>
</evidence>
<gene>
    <name evidence="2" type="ORF">FPE_LOCUS9677</name>
</gene>
<reference evidence="2" key="1">
    <citation type="submission" date="2023-05" db="EMBL/GenBank/DDBJ databases">
        <authorList>
            <person name="Huff M."/>
        </authorList>
    </citation>
    <scope>NUCLEOTIDE SEQUENCE</scope>
</reference>
<name>A0AAD1Z861_9LAMI</name>
<protein>
    <submittedName>
        <fullName evidence="2">Uncharacterized protein</fullName>
    </submittedName>
</protein>
<evidence type="ECO:0000313" key="2">
    <source>
        <dbReference type="EMBL" id="CAI9762247.1"/>
    </source>
</evidence>
<keyword evidence="3" id="KW-1185">Reference proteome</keyword>
<dbReference type="Proteomes" id="UP000834106">
    <property type="component" value="Chromosome 5"/>
</dbReference>
<dbReference type="EMBL" id="OU503040">
    <property type="protein sequence ID" value="CAI9762247.1"/>
    <property type="molecule type" value="Genomic_DNA"/>
</dbReference>
<feature type="region of interest" description="Disordered" evidence="1">
    <location>
        <begin position="173"/>
        <end position="209"/>
    </location>
</feature>
<sequence>MATYSYCPISISVDAGLGLFRGFHAVEFSKLVSPLRPDEPEDVIVSSCQILTTFFQQRQEQKIVFITQHGLLPLMELLEVPRTRVCSPYQAQSLLLAPTELCDICYLHYWHYYYEISGHLLCAASPESHNQRNTDFQENACLVGLMSLTVDSPIHSSSSDDFVAILDAELDSASDASPDSEGIEEKQVEYVVDDDDDDYNSNHRRYSNK</sequence>
<organism evidence="2 3">
    <name type="scientific">Fraxinus pennsylvanica</name>
    <dbReference type="NCBI Taxonomy" id="56036"/>
    <lineage>
        <taxon>Eukaryota</taxon>
        <taxon>Viridiplantae</taxon>
        <taxon>Streptophyta</taxon>
        <taxon>Embryophyta</taxon>
        <taxon>Tracheophyta</taxon>
        <taxon>Spermatophyta</taxon>
        <taxon>Magnoliopsida</taxon>
        <taxon>eudicotyledons</taxon>
        <taxon>Gunneridae</taxon>
        <taxon>Pentapetalae</taxon>
        <taxon>asterids</taxon>
        <taxon>lamiids</taxon>
        <taxon>Lamiales</taxon>
        <taxon>Oleaceae</taxon>
        <taxon>Oleeae</taxon>
        <taxon>Fraxinus</taxon>
    </lineage>
</organism>
<accession>A0AAD1Z861</accession>
<proteinExistence type="predicted"/>
<dbReference type="AlphaFoldDB" id="A0AAD1Z861"/>